<sequence>MVATGGAVAIHLCSQSENLGKIAGLMVENTFTSIPHVARSMLNVRLVQHLPNFCYKNKRTFKISSIAFPWMDNNLSQIVTPLSLRDYETVNFMAKFER</sequence>
<protein>
    <submittedName>
        <fullName evidence="1">Uncharacterized protein</fullName>
    </submittedName>
</protein>
<proteinExistence type="predicted"/>
<organism evidence="1">
    <name type="scientific">Cyprideis torosa</name>
    <dbReference type="NCBI Taxonomy" id="163714"/>
    <lineage>
        <taxon>Eukaryota</taxon>
        <taxon>Metazoa</taxon>
        <taxon>Ecdysozoa</taxon>
        <taxon>Arthropoda</taxon>
        <taxon>Crustacea</taxon>
        <taxon>Oligostraca</taxon>
        <taxon>Ostracoda</taxon>
        <taxon>Podocopa</taxon>
        <taxon>Podocopida</taxon>
        <taxon>Cytherocopina</taxon>
        <taxon>Cytheroidea</taxon>
        <taxon>Cytherideidae</taxon>
        <taxon>Cyprideis</taxon>
    </lineage>
</organism>
<gene>
    <name evidence="1" type="ORF">CTOB1V02_LOCUS10487</name>
</gene>
<accession>A0A7R8WJ08</accession>
<dbReference type="AlphaFoldDB" id="A0A7R8WJ08"/>
<evidence type="ECO:0000313" key="1">
    <source>
        <dbReference type="EMBL" id="CAD7232656.1"/>
    </source>
</evidence>
<name>A0A7R8WJ08_9CRUS</name>
<reference evidence="1" key="1">
    <citation type="submission" date="2020-11" db="EMBL/GenBank/DDBJ databases">
        <authorList>
            <person name="Tran Van P."/>
        </authorList>
    </citation>
    <scope>NUCLEOTIDE SEQUENCE</scope>
</reference>
<dbReference type="EMBL" id="OB664942">
    <property type="protein sequence ID" value="CAD7232656.1"/>
    <property type="molecule type" value="Genomic_DNA"/>
</dbReference>
<dbReference type="OrthoDB" id="10249433at2759"/>